<dbReference type="HOGENOM" id="CLU_687082_0_0_1"/>
<sequence>MYAFGFEPSRYAASMCEQLFKYDCGHLYRRILCCNRPREQHLSSTSFSGQSPSSESHCHGTQRLECRATLCPKCEMQEKDGDVYFNSTKRASLPTAQARTDPTRHHGQENLAATRVSTSTAAIRRTKSNPALLPSQHLRRVQGMDNGSLRNEYTRLELRPDNTFQAQDDGFTGNGSQCTKEIRLELSRHRVDEADVVQHADSSPLDGEYISSKLAQIGSLKASSRHNKHNLSSSSKQACLKPLQGDEFKLEGNHNAGDSGQPNKSTSPKVQDTGNNTVSNRHNPTRPCQDNSLGARRGKKLRLKDFIMPILELDWYTSTYVPYMLYSPSSGTSFAELLNYSQSESDEPRIPAPEIVRPEIVRPEKKARRRLQKMRSLYHHIDSSNESFVCARAREVENNER</sequence>
<reference evidence="2 3" key="1">
    <citation type="journal article" date="2011" name="Genome Biol.">
        <title>Comparative genome sequence analysis underscores mycoparasitism as the ancestral life style of Trichoderma.</title>
        <authorList>
            <person name="Kubicek C.P."/>
            <person name="Herrera-Estrella A."/>
            <person name="Seidl-Seiboth V."/>
            <person name="Martinez D.A."/>
            <person name="Druzhinina I.S."/>
            <person name="Thon M."/>
            <person name="Zeilinger S."/>
            <person name="Casas-Flores S."/>
            <person name="Horwitz B.A."/>
            <person name="Mukherjee P.K."/>
            <person name="Mukherjee M."/>
            <person name="Kredics L."/>
            <person name="Alcaraz L.D."/>
            <person name="Aerts A."/>
            <person name="Antal Z."/>
            <person name="Atanasova L."/>
            <person name="Cervantes-Badillo M.G."/>
            <person name="Challacombe J."/>
            <person name="Chertkov O."/>
            <person name="McCluskey K."/>
            <person name="Coulpier F."/>
            <person name="Deshpande N."/>
            <person name="von Doehren H."/>
            <person name="Ebbole D.J."/>
            <person name="Esquivel-Naranjo E.U."/>
            <person name="Fekete E."/>
            <person name="Flipphi M."/>
            <person name="Glaser F."/>
            <person name="Gomez-Rodriguez E.Y."/>
            <person name="Gruber S."/>
            <person name="Han C."/>
            <person name="Henrissat B."/>
            <person name="Hermosa R."/>
            <person name="Hernandez-Onate M."/>
            <person name="Karaffa L."/>
            <person name="Kosti I."/>
            <person name="Le Crom S."/>
            <person name="Lindquist E."/>
            <person name="Lucas S."/>
            <person name="Luebeck M."/>
            <person name="Luebeck P.S."/>
            <person name="Margeot A."/>
            <person name="Metz B."/>
            <person name="Misra M."/>
            <person name="Nevalainen H."/>
            <person name="Omann M."/>
            <person name="Packer N."/>
            <person name="Perrone G."/>
            <person name="Uresti-Rivera E.E."/>
            <person name="Salamov A."/>
            <person name="Schmoll M."/>
            <person name="Seiboth B."/>
            <person name="Shapiro H."/>
            <person name="Sukno S."/>
            <person name="Tamayo-Ramos J.A."/>
            <person name="Tisch D."/>
            <person name="Wiest A."/>
            <person name="Wilkinson H.H."/>
            <person name="Zhang M."/>
            <person name="Coutinho P.M."/>
            <person name="Kenerley C.M."/>
            <person name="Monte E."/>
            <person name="Baker S.E."/>
            <person name="Grigoriev I.V."/>
        </authorList>
    </citation>
    <scope>NUCLEOTIDE SEQUENCE [LARGE SCALE GENOMIC DNA]</scope>
    <source>
        <strain evidence="3">ATCC 20476 / IMI 206040</strain>
    </source>
</reference>
<keyword evidence="3" id="KW-1185">Reference proteome</keyword>
<name>G9NW99_HYPAI</name>
<dbReference type="GeneID" id="25782766"/>
<comment type="caution">
    <text evidence="2">The sequence shown here is derived from an EMBL/GenBank/DDBJ whole genome shotgun (WGS) entry which is preliminary data.</text>
</comment>
<evidence type="ECO:0000313" key="2">
    <source>
        <dbReference type="EMBL" id="EHK45261.1"/>
    </source>
</evidence>
<dbReference type="OrthoDB" id="4896446at2759"/>
<dbReference type="KEGG" id="tatv:25782766"/>
<feature type="compositionally biased region" description="Polar residues" evidence="1">
    <location>
        <begin position="256"/>
        <end position="292"/>
    </location>
</feature>
<evidence type="ECO:0000256" key="1">
    <source>
        <dbReference type="SAM" id="MobiDB-lite"/>
    </source>
</evidence>
<accession>G9NW99</accession>
<organism evidence="2 3">
    <name type="scientific">Hypocrea atroviridis (strain ATCC 20476 / IMI 206040)</name>
    <name type="common">Trichoderma atroviride</name>
    <dbReference type="NCBI Taxonomy" id="452589"/>
    <lineage>
        <taxon>Eukaryota</taxon>
        <taxon>Fungi</taxon>
        <taxon>Dikarya</taxon>
        <taxon>Ascomycota</taxon>
        <taxon>Pezizomycotina</taxon>
        <taxon>Sordariomycetes</taxon>
        <taxon>Hypocreomycetidae</taxon>
        <taxon>Hypocreales</taxon>
        <taxon>Hypocreaceae</taxon>
        <taxon>Trichoderma</taxon>
    </lineage>
</organism>
<feature type="region of interest" description="Disordered" evidence="1">
    <location>
        <begin position="248"/>
        <end position="295"/>
    </location>
</feature>
<proteinExistence type="predicted"/>
<protein>
    <submittedName>
        <fullName evidence="2">Uncharacterized protein</fullName>
    </submittedName>
</protein>
<dbReference type="EMBL" id="ABDG02000024">
    <property type="protein sequence ID" value="EHK45261.1"/>
    <property type="molecule type" value="Genomic_DNA"/>
</dbReference>
<gene>
    <name evidence="2" type="ORF">TRIATDRAFT_308798</name>
</gene>
<dbReference type="Proteomes" id="UP000005426">
    <property type="component" value="Unassembled WGS sequence"/>
</dbReference>
<dbReference type="eggNOG" id="ENOG502T5X4">
    <property type="taxonomic scope" value="Eukaryota"/>
</dbReference>
<evidence type="ECO:0000313" key="3">
    <source>
        <dbReference type="Proteomes" id="UP000005426"/>
    </source>
</evidence>
<dbReference type="OMA" id="CGHMCRR"/>
<dbReference type="AlphaFoldDB" id="G9NW99"/>